<dbReference type="CDD" id="cd05121">
    <property type="entry name" value="ABC1_ADCK3-like"/>
    <property type="match status" value="1"/>
</dbReference>
<dbReference type="SUPFAM" id="SSF56112">
    <property type="entry name" value="Protein kinase-like (PK-like)"/>
    <property type="match status" value="1"/>
</dbReference>
<keyword evidence="3" id="KW-1185">Reference proteome</keyword>
<accession>A0ABQ6MKK0</accession>
<organism evidence="2 3">
    <name type="scientific">Tetraparma gracilis</name>
    <dbReference type="NCBI Taxonomy" id="2962635"/>
    <lineage>
        <taxon>Eukaryota</taxon>
        <taxon>Sar</taxon>
        <taxon>Stramenopiles</taxon>
        <taxon>Ochrophyta</taxon>
        <taxon>Bolidophyceae</taxon>
        <taxon>Parmales</taxon>
        <taxon>Triparmaceae</taxon>
        <taxon>Tetraparma</taxon>
    </lineage>
</organism>
<gene>
    <name evidence="2" type="ORF">TeGR_g13139</name>
</gene>
<name>A0ABQ6MKK0_9STRA</name>
<feature type="domain" description="ABC1 atypical kinase-like" evidence="1">
    <location>
        <begin position="183"/>
        <end position="339"/>
    </location>
</feature>
<dbReference type="InterPro" id="IPR011009">
    <property type="entry name" value="Kinase-like_dom_sf"/>
</dbReference>
<dbReference type="InterPro" id="IPR004147">
    <property type="entry name" value="ABC1_dom"/>
</dbReference>
<dbReference type="Proteomes" id="UP001165060">
    <property type="component" value="Unassembled WGS sequence"/>
</dbReference>
<proteinExistence type="predicted"/>
<sequence length="594" mass="65260">MALRLLPPSLCLPSARFAGCRPPLPFSSPSSPRLGRVFPGGRAASSSRLGRVFLGSRAASSSRRPRPPTLADRPVLASLLFATAFSAYSLCSHLSSQLGDLEGVRRALSFYSLGVPTYLRYRHLQAFHPGDEGRWDELHREAAAAGLGKIKDLRGFYVKTGQMCATNVGNAFPRIWRDTMAELQDRVPPEPFATVEATVEEGLGRPLGEVFESFEQEPIGSASIGQVHRATLRGSGERVVVKVQYPEVERVFRADVRALILFCEVAQPVHVPALREIEEQFMTEFDYREEAAKLGRVRANLLAGGWIPGRVDVPEPRPDLCSKNVLVMAELPGEKLADGLRRDAEKHAEFLGAGALASGGAGATKAGMDALIAAQDAKRRLSNLRAFLRNSLLFWREPLPYAPPESLPANHARLLDELIDVHGHEIFVDGYFNADPHPGNVLLLPGKTLGLIDYGQTKELTRANVVTLSRMMVALQEEDDAEIARIIQGAGYRTERMDPGLAAKYARVSLDVDGHAVCEGKHVQVFLEELQKLDPVIDLPRDFVMVARVSLMLRGLGHALGQPRRISDLWVKYARAVLKEEEERERGGGGKKSK</sequence>
<comment type="caution">
    <text evidence="2">The sequence shown here is derived from an EMBL/GenBank/DDBJ whole genome shotgun (WGS) entry which is preliminary data.</text>
</comment>
<dbReference type="EMBL" id="BRYB01000313">
    <property type="protein sequence ID" value="GMI27555.1"/>
    <property type="molecule type" value="Genomic_DNA"/>
</dbReference>
<dbReference type="InterPro" id="IPR051130">
    <property type="entry name" value="Mito_struct-func_regulator"/>
</dbReference>
<dbReference type="PANTHER" id="PTHR43173:SF34">
    <property type="entry name" value="ABC1 ATYPICAL KINASE-LIKE DOMAIN-CONTAINING PROTEIN"/>
    <property type="match status" value="1"/>
</dbReference>
<evidence type="ECO:0000313" key="2">
    <source>
        <dbReference type="EMBL" id="GMI27555.1"/>
    </source>
</evidence>
<evidence type="ECO:0000313" key="3">
    <source>
        <dbReference type="Proteomes" id="UP001165060"/>
    </source>
</evidence>
<reference evidence="2 3" key="1">
    <citation type="journal article" date="2023" name="Commun. Biol.">
        <title>Genome analysis of Parmales, the sister group of diatoms, reveals the evolutionary specialization of diatoms from phago-mixotrophs to photoautotrophs.</title>
        <authorList>
            <person name="Ban H."/>
            <person name="Sato S."/>
            <person name="Yoshikawa S."/>
            <person name="Yamada K."/>
            <person name="Nakamura Y."/>
            <person name="Ichinomiya M."/>
            <person name="Sato N."/>
            <person name="Blanc-Mathieu R."/>
            <person name="Endo H."/>
            <person name="Kuwata A."/>
            <person name="Ogata H."/>
        </authorList>
    </citation>
    <scope>NUCLEOTIDE SEQUENCE [LARGE SCALE GENOMIC DNA]</scope>
</reference>
<feature type="domain" description="ABC1 atypical kinase-like" evidence="1">
    <location>
        <begin position="412"/>
        <end position="485"/>
    </location>
</feature>
<dbReference type="PANTHER" id="PTHR43173">
    <property type="entry name" value="ABC1 FAMILY PROTEIN"/>
    <property type="match status" value="1"/>
</dbReference>
<evidence type="ECO:0000259" key="1">
    <source>
        <dbReference type="Pfam" id="PF03109"/>
    </source>
</evidence>
<protein>
    <recommendedName>
        <fullName evidence="1">ABC1 atypical kinase-like domain-containing protein</fullName>
    </recommendedName>
</protein>
<dbReference type="Pfam" id="PF03109">
    <property type="entry name" value="ABC1"/>
    <property type="match status" value="2"/>
</dbReference>